<sequence>MAAKNLYQLCCAFMADYYFPCQWQVVYPEEEEQVVINLQLDLANPDRVRLVGPSDQRIDQEKVTYQLKALLTAQSFVDHASQYLFCYHFDERQGVPVGDLAALFKQLRHLVTSLQADWRCFIEDSQARQFGVEWSWQDFDQQVETLKDQGRYSRERVHLASANYRKLRKKR</sequence>
<dbReference type="Pfam" id="PF11217">
    <property type="entry name" value="DUF3013"/>
    <property type="match status" value="1"/>
</dbReference>
<comment type="caution">
    <text evidence="1">The sequence shown here is derived from an EMBL/GenBank/DDBJ whole genome shotgun (WGS) entry which is preliminary data.</text>
</comment>
<dbReference type="STRING" id="883113.HMPREF9708_01256"/>
<evidence type="ECO:0000313" key="1">
    <source>
        <dbReference type="EMBL" id="EHR36584.1"/>
    </source>
</evidence>
<dbReference type="AlphaFoldDB" id="H3NK67"/>
<gene>
    <name evidence="1" type="ORF">HMPREF9708_01256</name>
</gene>
<reference evidence="1 2" key="1">
    <citation type="submission" date="2012-01" db="EMBL/GenBank/DDBJ databases">
        <title>The Genome Sequence of Facklamia languida CCUG 37842.</title>
        <authorList>
            <consortium name="The Broad Institute Genome Sequencing Platform"/>
            <person name="Earl A."/>
            <person name="Ward D."/>
            <person name="Feldgarden M."/>
            <person name="Gevers D."/>
            <person name="Huys G."/>
            <person name="Young S.K."/>
            <person name="Zeng Q."/>
            <person name="Gargeya S."/>
            <person name="Fitzgerald M."/>
            <person name="Haas B."/>
            <person name="Abouelleil A."/>
            <person name="Alvarado L."/>
            <person name="Arachchi H.M."/>
            <person name="Berlin A."/>
            <person name="Chapman S.B."/>
            <person name="Gearin G."/>
            <person name="Goldberg J."/>
            <person name="Griggs A."/>
            <person name="Gujja S."/>
            <person name="Hansen M."/>
            <person name="Heiman D."/>
            <person name="Howarth C."/>
            <person name="Larimer J."/>
            <person name="Lui A."/>
            <person name="MacDonald P.J.P."/>
            <person name="McCowen C."/>
            <person name="Montmayeur A."/>
            <person name="Murphy C."/>
            <person name="Neiman D."/>
            <person name="Pearson M."/>
            <person name="Priest M."/>
            <person name="Roberts A."/>
            <person name="Saif S."/>
            <person name="Shea T."/>
            <person name="Sisk P."/>
            <person name="Stolte C."/>
            <person name="Sykes S."/>
            <person name="Wortman J."/>
            <person name="Nusbaum C."/>
            <person name="Birren B."/>
        </authorList>
    </citation>
    <scope>NUCLEOTIDE SEQUENCE [LARGE SCALE GENOMIC DNA]</scope>
    <source>
        <strain evidence="1 2">CCUG 37842</strain>
    </source>
</reference>
<proteinExistence type="predicted"/>
<dbReference type="OrthoDB" id="2165293at2"/>
<dbReference type="EMBL" id="AGEG01000014">
    <property type="protein sequence ID" value="EHR36584.1"/>
    <property type="molecule type" value="Genomic_DNA"/>
</dbReference>
<keyword evidence="2" id="KW-1185">Reference proteome</keyword>
<dbReference type="InterPro" id="IPR021380">
    <property type="entry name" value="DUF3013"/>
</dbReference>
<name>H3NK67_9LACT</name>
<dbReference type="RefSeq" id="WP_006309459.1">
    <property type="nucleotide sequence ID" value="NZ_JH601133.1"/>
</dbReference>
<dbReference type="PATRIC" id="fig|883113.3.peg.1253"/>
<dbReference type="Gene3D" id="3.40.50.11250">
    <property type="entry name" value="Protein of unknown function DUF3013"/>
    <property type="match status" value="1"/>
</dbReference>
<evidence type="ECO:0000313" key="2">
    <source>
        <dbReference type="Proteomes" id="UP000006190"/>
    </source>
</evidence>
<dbReference type="HOGENOM" id="CLU_1560657_0_0_9"/>
<organism evidence="1 2">
    <name type="scientific">Facklamia languida CCUG 37842</name>
    <dbReference type="NCBI Taxonomy" id="883113"/>
    <lineage>
        <taxon>Bacteria</taxon>
        <taxon>Bacillati</taxon>
        <taxon>Bacillota</taxon>
        <taxon>Bacilli</taxon>
        <taxon>Lactobacillales</taxon>
        <taxon>Aerococcaceae</taxon>
        <taxon>Facklamia</taxon>
    </lineage>
</organism>
<dbReference type="Proteomes" id="UP000006190">
    <property type="component" value="Unassembled WGS sequence"/>
</dbReference>
<protein>
    <submittedName>
        <fullName evidence="1">Uncharacterized protein</fullName>
    </submittedName>
</protein>
<accession>H3NK67</accession>